<reference evidence="2 3" key="1">
    <citation type="submission" date="2019-08" db="EMBL/GenBank/DDBJ databases">
        <title>Bacillus genomes from the desert of Cuatro Cienegas, Coahuila.</title>
        <authorList>
            <person name="Olmedo-Alvarez G."/>
        </authorList>
    </citation>
    <scope>NUCLEOTIDE SEQUENCE [LARGE SCALE GENOMIC DNA]</scope>
    <source>
        <strain evidence="2 3">CH87b_3T</strain>
    </source>
</reference>
<dbReference type="AlphaFoldDB" id="A0A5D4U8M2"/>
<feature type="transmembrane region" description="Helical" evidence="1">
    <location>
        <begin position="105"/>
        <end position="124"/>
    </location>
</feature>
<keyword evidence="1" id="KW-0472">Membrane</keyword>
<comment type="caution">
    <text evidence="2">The sequence shown here is derived from an EMBL/GenBank/DDBJ whole genome shotgun (WGS) entry which is preliminary data.</text>
</comment>
<name>A0A5D4U8M2_9BACI</name>
<proteinExistence type="predicted"/>
<protein>
    <submittedName>
        <fullName evidence="2">Uncharacterized protein</fullName>
    </submittedName>
</protein>
<sequence length="127" mass="15091">MKHLYQMTLPQPMIDTVLKISTFMERYPKNPEDRLPHPTVAIKMASEAKEKSKVVGANKTQWQVTGDVQPLPLHDKIPYWIYYRIFDREYFAEVELNLYLKARNLLFGIPGFYFLVLYCHFLRFGCQ</sequence>
<dbReference type="EMBL" id="VTEZ01000005">
    <property type="protein sequence ID" value="TYS83622.1"/>
    <property type="molecule type" value="Genomic_DNA"/>
</dbReference>
<dbReference type="Proteomes" id="UP000324269">
    <property type="component" value="Unassembled WGS sequence"/>
</dbReference>
<evidence type="ECO:0000313" key="2">
    <source>
        <dbReference type="EMBL" id="TYS83622.1"/>
    </source>
</evidence>
<dbReference type="OrthoDB" id="9790023at2"/>
<evidence type="ECO:0000313" key="3">
    <source>
        <dbReference type="Proteomes" id="UP000324269"/>
    </source>
</evidence>
<keyword evidence="1" id="KW-0812">Transmembrane</keyword>
<accession>A0A5D4U8M2</accession>
<evidence type="ECO:0000256" key="1">
    <source>
        <dbReference type="SAM" id="Phobius"/>
    </source>
</evidence>
<organism evidence="2 3">
    <name type="scientific">Rossellomorea aquimaris</name>
    <dbReference type="NCBI Taxonomy" id="189382"/>
    <lineage>
        <taxon>Bacteria</taxon>
        <taxon>Bacillati</taxon>
        <taxon>Bacillota</taxon>
        <taxon>Bacilli</taxon>
        <taxon>Bacillales</taxon>
        <taxon>Bacillaceae</taxon>
        <taxon>Rossellomorea</taxon>
    </lineage>
</organism>
<keyword evidence="1" id="KW-1133">Transmembrane helix</keyword>
<dbReference type="RefSeq" id="WP_148970144.1">
    <property type="nucleotide sequence ID" value="NZ_JBNIKW010000005.1"/>
</dbReference>
<gene>
    <name evidence="2" type="ORF">FZC85_16625</name>
</gene>